<gene>
    <name evidence="2" type="ORF">SAMN06295910_0636</name>
</gene>
<dbReference type="Proteomes" id="UP000192934">
    <property type="component" value="Chromosome I"/>
</dbReference>
<evidence type="ECO:0000313" key="2">
    <source>
        <dbReference type="EMBL" id="SMF61644.1"/>
    </source>
</evidence>
<dbReference type="SUPFAM" id="SSF50475">
    <property type="entry name" value="FMN-binding split barrel"/>
    <property type="match status" value="1"/>
</dbReference>
<keyword evidence="3" id="KW-1185">Reference proteome</keyword>
<proteinExistence type="predicted"/>
<dbReference type="InterPro" id="IPR052917">
    <property type="entry name" value="Stress-Dev_Protein"/>
</dbReference>
<name>A0A1X7FZV1_9SPHN</name>
<dbReference type="InterPro" id="IPR012349">
    <property type="entry name" value="Split_barrel_FMN-bd"/>
</dbReference>
<protein>
    <submittedName>
        <fullName evidence="2">General stress protein 26</fullName>
    </submittedName>
</protein>
<dbReference type="AlphaFoldDB" id="A0A1X7FZV1"/>
<dbReference type="PANTHER" id="PTHR34818:SF1">
    <property type="entry name" value="PROTEIN BLI-3"/>
    <property type="match status" value="1"/>
</dbReference>
<dbReference type="PANTHER" id="PTHR34818">
    <property type="entry name" value="PROTEIN BLI-3"/>
    <property type="match status" value="1"/>
</dbReference>
<dbReference type="RefSeq" id="WP_172840793.1">
    <property type="nucleotide sequence ID" value="NZ_LT840185.1"/>
</dbReference>
<evidence type="ECO:0000313" key="3">
    <source>
        <dbReference type="Proteomes" id="UP000192934"/>
    </source>
</evidence>
<dbReference type="Pfam" id="PF16242">
    <property type="entry name" value="Pyrid_ox_like"/>
    <property type="match status" value="1"/>
</dbReference>
<accession>A0A1X7FZV1</accession>
<dbReference type="InterPro" id="IPR038725">
    <property type="entry name" value="YdaG_split_barrel_FMN-bd"/>
</dbReference>
<evidence type="ECO:0000259" key="1">
    <source>
        <dbReference type="Pfam" id="PF16242"/>
    </source>
</evidence>
<dbReference type="STRING" id="941907.SAMN06295910_0636"/>
<dbReference type="EMBL" id="LT840185">
    <property type="protein sequence ID" value="SMF61644.1"/>
    <property type="molecule type" value="Genomic_DNA"/>
</dbReference>
<dbReference type="Gene3D" id="2.30.110.10">
    <property type="entry name" value="Electron Transport, Fmn-binding Protein, Chain A"/>
    <property type="match status" value="1"/>
</dbReference>
<reference evidence="3" key="1">
    <citation type="submission" date="2017-04" db="EMBL/GenBank/DDBJ databases">
        <authorList>
            <person name="Varghese N."/>
            <person name="Submissions S."/>
        </authorList>
    </citation>
    <scope>NUCLEOTIDE SEQUENCE [LARGE SCALE GENOMIC DNA]</scope>
    <source>
        <strain evidence="3">Dd16</strain>
    </source>
</reference>
<feature type="domain" description="General stress protein FMN-binding split barrel" evidence="1">
    <location>
        <begin position="8"/>
        <end position="152"/>
    </location>
</feature>
<sequence>MTAHGNPDDVWALLKKQPVAMMTTEEAGQLVSRPMYSILRPDENRIYFITRLSSGKVGDIGGTARINLAYSDPGKSDYVSLAATASTSQDRAKLGELWSMSAEAWLPEGPDGADTALITVTPDEAKLWDANSSSLLYVVKMLAAVARQSPPDGGKVETVTM</sequence>
<organism evidence="2 3">
    <name type="scientific">Allosphingosinicella indica</name>
    <dbReference type="NCBI Taxonomy" id="941907"/>
    <lineage>
        <taxon>Bacteria</taxon>
        <taxon>Pseudomonadati</taxon>
        <taxon>Pseudomonadota</taxon>
        <taxon>Alphaproteobacteria</taxon>
        <taxon>Sphingomonadales</taxon>
        <taxon>Sphingomonadaceae</taxon>
        <taxon>Allosphingosinicella</taxon>
    </lineage>
</organism>